<evidence type="ECO:0000313" key="1">
    <source>
        <dbReference type="EMBL" id="NIK90081.1"/>
    </source>
</evidence>
<comment type="caution">
    <text evidence="1">The sequence shown here is derived from an EMBL/GenBank/DDBJ whole genome shotgun (WGS) entry which is preliminary data.</text>
</comment>
<evidence type="ECO:0000313" key="2">
    <source>
        <dbReference type="Proteomes" id="UP000570514"/>
    </source>
</evidence>
<dbReference type="EMBL" id="JAASRM010000001">
    <property type="protein sequence ID" value="NIK90081.1"/>
    <property type="molecule type" value="Genomic_DNA"/>
</dbReference>
<sequence length="411" mass="43848">MNVIEFENIKARAGASWSRVCEGVYSRIEALLNARIGPNDIFVRIGEAAYLVSMPGIAPDEVSAVCTRVAFDLQTSFLGQCVLQDVVVDVASSASDDTLQLSRISSDRIITLAARGGVPEEVLRKAVAGSQVASAADAFATQTPSTAPVVVNKAVAPPRANDASGVQCKFHYVPIWAVPSTAVTSYGCEARDITVSGRPGTVLLSQLSLEERIEVELATLRDGIAKLEATLNTPQRFLLAVPLSFNVLGVPAGRVAVLAACKGLSFNARNFMSFIIYDVPLGVAQSRLVNMVNTLRPFARSVLATVACGTRTLAAYEGIGLRGAGYNLTEFPANTSLRQHDIEQLALFARRAGLATFLWGLSNKAELRIAQDAGIHYISGAAIQSACPEPKGVFRLTWGEVLTQPVTELWV</sequence>
<reference evidence="1 2" key="1">
    <citation type="submission" date="2020-03" db="EMBL/GenBank/DDBJ databases">
        <title>Genomic Encyclopedia of Type Strains, Phase IV (KMG-IV): sequencing the most valuable type-strain genomes for metagenomic binning, comparative biology and taxonomic classification.</title>
        <authorList>
            <person name="Goeker M."/>
        </authorList>
    </citation>
    <scope>NUCLEOTIDE SEQUENCE [LARGE SCALE GENOMIC DNA]</scope>
    <source>
        <strain evidence="1 2">DSM 19867</strain>
    </source>
</reference>
<dbReference type="RefSeq" id="WP_167084333.1">
    <property type="nucleotide sequence ID" value="NZ_BAAADC010000001.1"/>
</dbReference>
<name>A0A846N4E4_9PROT</name>
<proteinExistence type="predicted"/>
<keyword evidence="2" id="KW-1185">Reference proteome</keyword>
<dbReference type="AlphaFoldDB" id="A0A846N4E4"/>
<gene>
    <name evidence="1" type="ORF">FHS83_003399</name>
</gene>
<protein>
    <submittedName>
        <fullName evidence="1">Uncharacterized protein</fullName>
    </submittedName>
</protein>
<dbReference type="Proteomes" id="UP000570514">
    <property type="component" value="Unassembled WGS sequence"/>
</dbReference>
<organism evidence="1 2">
    <name type="scientific">Rhizomicrobium palustre</name>
    <dbReference type="NCBI Taxonomy" id="189966"/>
    <lineage>
        <taxon>Bacteria</taxon>
        <taxon>Pseudomonadati</taxon>
        <taxon>Pseudomonadota</taxon>
        <taxon>Alphaproteobacteria</taxon>
        <taxon>Micropepsales</taxon>
        <taxon>Micropepsaceae</taxon>
        <taxon>Rhizomicrobium</taxon>
    </lineage>
</organism>
<accession>A0A846N4E4</accession>